<dbReference type="GO" id="GO:0005886">
    <property type="term" value="C:plasma membrane"/>
    <property type="evidence" value="ECO:0007669"/>
    <property type="project" value="TreeGrafter"/>
</dbReference>
<keyword evidence="3" id="KW-1185">Reference proteome</keyword>
<name>A0A1G7U2S5_9PROT</name>
<dbReference type="InterPro" id="IPR025263">
    <property type="entry name" value="YhdP_central"/>
</dbReference>
<gene>
    <name evidence="2" type="ORF">SAMN05421742_101184</name>
</gene>
<dbReference type="Proteomes" id="UP000217076">
    <property type="component" value="Unassembled WGS sequence"/>
</dbReference>
<dbReference type="OrthoDB" id="7161641at2"/>
<dbReference type="PANTHER" id="PTHR30441">
    <property type="entry name" value="DUF748 DOMAIN-CONTAINING PROTEIN"/>
    <property type="match status" value="1"/>
</dbReference>
<evidence type="ECO:0000313" key="2">
    <source>
        <dbReference type="EMBL" id="SDG41737.1"/>
    </source>
</evidence>
<evidence type="ECO:0000313" key="3">
    <source>
        <dbReference type="Proteomes" id="UP000217076"/>
    </source>
</evidence>
<dbReference type="AlphaFoldDB" id="A0A1G7U2S5"/>
<evidence type="ECO:0000259" key="1">
    <source>
        <dbReference type="Pfam" id="PF13116"/>
    </source>
</evidence>
<dbReference type="PANTHER" id="PTHR30441:SF4">
    <property type="entry name" value="PROTEIN ASMA"/>
    <property type="match status" value="1"/>
</dbReference>
<dbReference type="STRING" id="83401.SAMN05421742_101184"/>
<dbReference type="GO" id="GO:0090313">
    <property type="term" value="P:regulation of protein targeting to membrane"/>
    <property type="evidence" value="ECO:0007669"/>
    <property type="project" value="TreeGrafter"/>
</dbReference>
<reference evidence="3" key="1">
    <citation type="submission" date="2016-10" db="EMBL/GenBank/DDBJ databases">
        <authorList>
            <person name="Varghese N."/>
            <person name="Submissions S."/>
        </authorList>
    </citation>
    <scope>NUCLEOTIDE SEQUENCE [LARGE SCALE GENOMIC DNA]</scope>
    <source>
        <strain evidence="3">930I</strain>
    </source>
</reference>
<sequence>MVHGTVRLLLRALATVGLLLLLGLSVSAWRLAQGPVELDFLSPYLRQALDDAELPVDLAFETTVLTWAGPDRALDIRMRGVTVRDPEAGGDRAPLLRVPSLSVSLSARRLMEGRLALTSVEVVRPRLTVIHEADGGWALSTGDGDGFRWPGTKIDGSDADSAAPADIAPLLDQLAARLDLAPGGAPPPPLLADLALVRVVDAEITVDDRRRGIDWRVPAATLTLASIERGVALDGWLDLDLGEGPPSRLELFADLDPLGGALGVSARLANLRPADLAGFDPALAQLTGVRGGLDARLEADLMLRGAPLVRDLALTLESGPGRIDLPAPLAHTAHFSGLSLDLRGGAGLARVDLANLTVDLTLPDGSEGATVIASGRLERGDSGLDLSAEAAVSPLSFDQLAVLWPPSLAPGGHDWVSTHLFGGRIDDATFSVRLSGPDWDLLTLDTLEGQATAQGVTVDYLPPMPAVRQAATKATFHPSGIDLEITDGRLYGLKVSDGEIRLGGFDAADQDIDIRLGITGPLGDALRVVDHPPLGYVSKLGLDPAAASGNAKVRLALAFPLLSDLKLAEMDVRATATTQAAALKGVVMGQDLSQGALKLNVNPSQMIVTGRGAIGGIDSQFTWQEMFAEGADFVSRFHVKGRLDDHQRGVLGLDLAPFMPPFVSGPAGAEVVLTRLTPDLASLRAEVDLTETTMRLPGLDWEKPAGEPANASATLRLEDNRLAEVSDFWLGAGDELDLQGRVSLTKGGAIEYISVDQLRFGSTVASGGFAPTDQGGFDIQLSGPSFDATRFLDRARAATTPDTAEPLPGEVNDLPPITLKGAFDVVWVSPEGTLEKVAFTLRRDRERWQSARIEAMLEGRTPLTATLAPAETGAGRVFSVTTADAGALLRVFGLSEQVEGGELTIDGEMGVSGAVAGEVRMGAFRLHDAPLMARVLSIAALTGILDTLGGEGLYMSHLRAPFTYTDGVLFLNEARAAGPSLGITASGSIDTHPDSEQPETLDLAGTIVPAYAVNSVLGNIPLIGDIFTGGEKGGGVFAANYRLSGPIEAPETSVNALSALAPGFLRRLFDIFDEAPPASQPE</sequence>
<organism evidence="2 3">
    <name type="scientific">Roseospirillum parvum</name>
    <dbReference type="NCBI Taxonomy" id="83401"/>
    <lineage>
        <taxon>Bacteria</taxon>
        <taxon>Pseudomonadati</taxon>
        <taxon>Pseudomonadota</taxon>
        <taxon>Alphaproteobacteria</taxon>
        <taxon>Rhodospirillales</taxon>
        <taxon>Rhodospirillaceae</taxon>
        <taxon>Roseospirillum</taxon>
    </lineage>
</organism>
<dbReference type="RefSeq" id="WP_092614055.1">
    <property type="nucleotide sequence ID" value="NZ_FNCV01000001.1"/>
</dbReference>
<protein>
    <recommendedName>
        <fullName evidence="1">YhdP central domain-containing protein</fullName>
    </recommendedName>
</protein>
<feature type="domain" description="YhdP central" evidence="1">
    <location>
        <begin position="381"/>
        <end position="849"/>
    </location>
</feature>
<accession>A0A1G7U2S5</accession>
<dbReference type="Pfam" id="PF13116">
    <property type="entry name" value="YhdP"/>
    <property type="match status" value="1"/>
</dbReference>
<proteinExistence type="predicted"/>
<dbReference type="EMBL" id="FNCV01000001">
    <property type="protein sequence ID" value="SDG41737.1"/>
    <property type="molecule type" value="Genomic_DNA"/>
</dbReference>
<dbReference type="InterPro" id="IPR052894">
    <property type="entry name" value="AsmA-related"/>
</dbReference>